<dbReference type="KEGG" id="ccp:CHC_T00006969001"/>
<evidence type="ECO:0000256" key="1">
    <source>
        <dbReference type="SAM" id="MobiDB-lite"/>
    </source>
</evidence>
<dbReference type="AlphaFoldDB" id="R7QQS7"/>
<dbReference type="RefSeq" id="XP_005710387.1">
    <property type="nucleotide sequence ID" value="XM_005710330.1"/>
</dbReference>
<sequence>MSGVSRGTAFPISQSHKTSDHAALERLMDPERFPRGRRNILHSAEESLIVDRFLVAARDRFDVDKVGLTSVSSRQTRPICYNHAIKRLTKFSNKKYVVQGIYC</sequence>
<protein>
    <submittedName>
        <fullName evidence="2">Uncharacterized protein</fullName>
    </submittedName>
</protein>
<dbReference type="EMBL" id="HG002126">
    <property type="protein sequence ID" value="CDF40093.1"/>
    <property type="molecule type" value="Genomic_DNA"/>
</dbReference>
<organism evidence="2 3">
    <name type="scientific">Chondrus crispus</name>
    <name type="common">Carrageen Irish moss</name>
    <name type="synonym">Polymorpha crispa</name>
    <dbReference type="NCBI Taxonomy" id="2769"/>
    <lineage>
        <taxon>Eukaryota</taxon>
        <taxon>Rhodophyta</taxon>
        <taxon>Florideophyceae</taxon>
        <taxon>Rhodymeniophycidae</taxon>
        <taxon>Gigartinales</taxon>
        <taxon>Gigartinaceae</taxon>
        <taxon>Chondrus</taxon>
    </lineage>
</organism>
<feature type="region of interest" description="Disordered" evidence="1">
    <location>
        <begin position="1"/>
        <end position="21"/>
    </location>
</feature>
<dbReference type="Gramene" id="CDF40093">
    <property type="protein sequence ID" value="CDF40093"/>
    <property type="gene ID" value="CHC_T00006969001"/>
</dbReference>
<dbReference type="Proteomes" id="UP000012073">
    <property type="component" value="Unassembled WGS sequence"/>
</dbReference>
<evidence type="ECO:0000313" key="2">
    <source>
        <dbReference type="EMBL" id="CDF40093.1"/>
    </source>
</evidence>
<proteinExistence type="predicted"/>
<dbReference type="GeneID" id="17318150"/>
<reference evidence="3" key="1">
    <citation type="journal article" date="2013" name="Proc. Natl. Acad. Sci. U.S.A.">
        <title>Genome structure and metabolic features in the red seaweed Chondrus crispus shed light on evolution of the Archaeplastida.</title>
        <authorList>
            <person name="Collen J."/>
            <person name="Porcel B."/>
            <person name="Carre W."/>
            <person name="Ball S.G."/>
            <person name="Chaparro C."/>
            <person name="Tonon T."/>
            <person name="Barbeyron T."/>
            <person name="Michel G."/>
            <person name="Noel B."/>
            <person name="Valentin K."/>
            <person name="Elias M."/>
            <person name="Artiguenave F."/>
            <person name="Arun A."/>
            <person name="Aury J.M."/>
            <person name="Barbosa-Neto J.F."/>
            <person name="Bothwell J.H."/>
            <person name="Bouget F.Y."/>
            <person name="Brillet L."/>
            <person name="Cabello-Hurtado F."/>
            <person name="Capella-Gutierrez S."/>
            <person name="Charrier B."/>
            <person name="Cladiere L."/>
            <person name="Cock J.M."/>
            <person name="Coelho S.M."/>
            <person name="Colleoni C."/>
            <person name="Czjzek M."/>
            <person name="Da Silva C."/>
            <person name="Delage L."/>
            <person name="Denoeud F."/>
            <person name="Deschamps P."/>
            <person name="Dittami S.M."/>
            <person name="Gabaldon T."/>
            <person name="Gachon C.M."/>
            <person name="Groisillier A."/>
            <person name="Herve C."/>
            <person name="Jabbari K."/>
            <person name="Katinka M."/>
            <person name="Kloareg B."/>
            <person name="Kowalczyk N."/>
            <person name="Labadie K."/>
            <person name="Leblanc C."/>
            <person name="Lopez P.J."/>
            <person name="McLachlan D.H."/>
            <person name="Meslet-Cladiere L."/>
            <person name="Moustafa A."/>
            <person name="Nehr Z."/>
            <person name="Nyvall Collen P."/>
            <person name="Panaud O."/>
            <person name="Partensky F."/>
            <person name="Poulain J."/>
            <person name="Rensing S.A."/>
            <person name="Rousvoal S."/>
            <person name="Samson G."/>
            <person name="Symeonidi A."/>
            <person name="Weissenbach J."/>
            <person name="Zambounis A."/>
            <person name="Wincker P."/>
            <person name="Boyen C."/>
        </authorList>
    </citation>
    <scope>NUCLEOTIDE SEQUENCE [LARGE SCALE GENOMIC DNA]</scope>
    <source>
        <strain evidence="3">cv. Stackhouse</strain>
    </source>
</reference>
<evidence type="ECO:0000313" key="3">
    <source>
        <dbReference type="Proteomes" id="UP000012073"/>
    </source>
</evidence>
<name>R7QQS7_CHOCR</name>
<gene>
    <name evidence="2" type="ORF">CHC_T00006969001</name>
</gene>
<accession>R7QQS7</accession>
<keyword evidence="3" id="KW-1185">Reference proteome</keyword>